<evidence type="ECO:0000256" key="5">
    <source>
        <dbReference type="ARBA" id="ARBA00022741"/>
    </source>
</evidence>
<dbReference type="STRING" id="1524460.IX84_18960"/>
<dbReference type="EMBL" id="JPOS01000039">
    <property type="protein sequence ID" value="KGE87086.1"/>
    <property type="molecule type" value="Genomic_DNA"/>
</dbReference>
<dbReference type="InterPro" id="IPR036890">
    <property type="entry name" value="HATPase_C_sf"/>
</dbReference>
<dbReference type="RefSeq" id="WP_044223803.1">
    <property type="nucleotide sequence ID" value="NZ_JBKAGJ010000008.1"/>
</dbReference>
<evidence type="ECO:0000256" key="6">
    <source>
        <dbReference type="ARBA" id="ARBA00022777"/>
    </source>
</evidence>
<dbReference type="InterPro" id="IPR050482">
    <property type="entry name" value="Sensor_HK_TwoCompSys"/>
</dbReference>
<accession>A0A098S4U7</accession>
<dbReference type="Proteomes" id="UP000029736">
    <property type="component" value="Unassembled WGS sequence"/>
</dbReference>
<feature type="domain" description="Histidine kinase" evidence="10">
    <location>
        <begin position="172"/>
        <end position="353"/>
    </location>
</feature>
<dbReference type="GO" id="GO:0016020">
    <property type="term" value="C:membrane"/>
    <property type="evidence" value="ECO:0007669"/>
    <property type="project" value="InterPro"/>
</dbReference>
<dbReference type="InterPro" id="IPR003594">
    <property type="entry name" value="HATPase_dom"/>
</dbReference>
<evidence type="ECO:0000256" key="2">
    <source>
        <dbReference type="ARBA" id="ARBA00012438"/>
    </source>
</evidence>
<keyword evidence="5" id="KW-0547">Nucleotide-binding</keyword>
<sequence>MLIRDGAHQEGIRQLQMVLRVSHEQDLNIYTAKAYAKLSEAHLLSGAPEQALMYQERANRLSNHIMNADRLRKIDEMAIRYRTAEKEKQLALAENKSLIQLQRLTQQKWIITLLTMGILSTLLTARTILRKRRVARLKLEIKHQQELEQAQKAKELAAMQALFSGQEQERKRIATDLHDSLGGTLYALQLQLAKSKAPEEQHHILQRALAENRRISENLLPPTLTQIGLGAALQEWADEFRSTWPVSVDLHLEETSYELPEGARISLFRIAQELMNNVARHAAANRVWVQLYKTAHSVQLTVEDDGQGFDTSSTNELFLKTVSSRTRLLHGTLHVDSSPGRGTTVIVEIPVQSVSPVVS</sequence>
<comment type="catalytic activity">
    <reaction evidence="1">
        <text>ATP + protein L-histidine = ADP + protein N-phospho-L-histidine.</text>
        <dbReference type="EC" id="2.7.13.3"/>
    </reaction>
</comment>
<dbReference type="AlphaFoldDB" id="A0A098S4U7"/>
<evidence type="ECO:0000313" key="12">
    <source>
        <dbReference type="Proteomes" id="UP000029736"/>
    </source>
</evidence>
<proteinExistence type="predicted"/>
<keyword evidence="8" id="KW-0902">Two-component regulatory system</keyword>
<dbReference type="GO" id="GO:0000155">
    <property type="term" value="F:phosphorelay sensor kinase activity"/>
    <property type="evidence" value="ECO:0007669"/>
    <property type="project" value="InterPro"/>
</dbReference>
<evidence type="ECO:0000259" key="10">
    <source>
        <dbReference type="PROSITE" id="PS50109"/>
    </source>
</evidence>
<dbReference type="Gene3D" id="1.20.5.1930">
    <property type="match status" value="1"/>
</dbReference>
<dbReference type="EC" id="2.7.13.3" evidence="2"/>
<dbReference type="GO" id="GO:0046983">
    <property type="term" value="F:protein dimerization activity"/>
    <property type="evidence" value="ECO:0007669"/>
    <property type="project" value="InterPro"/>
</dbReference>
<keyword evidence="9" id="KW-0472">Membrane</keyword>
<keyword evidence="12" id="KW-1185">Reference proteome</keyword>
<reference evidence="11 12" key="1">
    <citation type="journal article" date="2014" name="Int. J. Syst. Evol. Microbiol.">
        <title>Phaeodactylibacter xiamenensis gen. nov., sp. nov., a member of the family Saprospiraceae isolated from the marine alga Phaeodactylum tricornutum.</title>
        <authorList>
            <person name="Chen Z.Jr."/>
            <person name="Lei X."/>
            <person name="Lai Q."/>
            <person name="Li Y."/>
            <person name="Zhang B."/>
            <person name="Zhang J."/>
            <person name="Zhang H."/>
            <person name="Yang L."/>
            <person name="Zheng W."/>
            <person name="Tian Y."/>
            <person name="Yu Z."/>
            <person name="Xu H.Jr."/>
            <person name="Zheng T."/>
        </authorList>
    </citation>
    <scope>NUCLEOTIDE SEQUENCE [LARGE SCALE GENOMIC DNA]</scope>
    <source>
        <strain evidence="11 12">KD52</strain>
    </source>
</reference>
<evidence type="ECO:0000256" key="8">
    <source>
        <dbReference type="ARBA" id="ARBA00023012"/>
    </source>
</evidence>
<evidence type="ECO:0000313" key="11">
    <source>
        <dbReference type="EMBL" id="KGE87086.1"/>
    </source>
</evidence>
<comment type="caution">
    <text evidence="11">The sequence shown here is derived from an EMBL/GenBank/DDBJ whole genome shotgun (WGS) entry which is preliminary data.</text>
</comment>
<organism evidence="11 12">
    <name type="scientific">Phaeodactylibacter xiamenensis</name>
    <dbReference type="NCBI Taxonomy" id="1524460"/>
    <lineage>
        <taxon>Bacteria</taxon>
        <taxon>Pseudomonadati</taxon>
        <taxon>Bacteroidota</taxon>
        <taxon>Saprospiria</taxon>
        <taxon>Saprospirales</taxon>
        <taxon>Haliscomenobacteraceae</taxon>
        <taxon>Phaeodactylibacter</taxon>
    </lineage>
</organism>
<keyword evidence="3" id="KW-0597">Phosphoprotein</keyword>
<name>A0A098S4U7_9BACT</name>
<dbReference type="SMART" id="SM00387">
    <property type="entry name" value="HATPase_c"/>
    <property type="match status" value="1"/>
</dbReference>
<evidence type="ECO:0000256" key="3">
    <source>
        <dbReference type="ARBA" id="ARBA00022553"/>
    </source>
</evidence>
<dbReference type="Pfam" id="PF07730">
    <property type="entry name" value="HisKA_3"/>
    <property type="match status" value="1"/>
</dbReference>
<dbReference type="PANTHER" id="PTHR24421:SF10">
    <property type="entry name" value="NITRATE_NITRITE SENSOR PROTEIN NARQ"/>
    <property type="match status" value="1"/>
</dbReference>
<dbReference type="SUPFAM" id="SSF55874">
    <property type="entry name" value="ATPase domain of HSP90 chaperone/DNA topoisomerase II/histidine kinase"/>
    <property type="match status" value="1"/>
</dbReference>
<dbReference type="GO" id="GO:0005524">
    <property type="term" value="F:ATP binding"/>
    <property type="evidence" value="ECO:0007669"/>
    <property type="project" value="UniProtKB-KW"/>
</dbReference>
<dbReference type="PROSITE" id="PS50109">
    <property type="entry name" value="HIS_KIN"/>
    <property type="match status" value="1"/>
</dbReference>
<gene>
    <name evidence="11" type="ORF">IX84_18960</name>
</gene>
<dbReference type="Pfam" id="PF02518">
    <property type="entry name" value="HATPase_c"/>
    <property type="match status" value="1"/>
</dbReference>
<feature type="transmembrane region" description="Helical" evidence="9">
    <location>
        <begin position="109"/>
        <end position="129"/>
    </location>
</feature>
<evidence type="ECO:0000256" key="9">
    <source>
        <dbReference type="SAM" id="Phobius"/>
    </source>
</evidence>
<keyword evidence="9" id="KW-1133">Transmembrane helix</keyword>
<dbReference type="PANTHER" id="PTHR24421">
    <property type="entry name" value="NITRATE/NITRITE SENSOR PROTEIN NARX-RELATED"/>
    <property type="match status" value="1"/>
</dbReference>
<dbReference type="Gene3D" id="3.30.565.10">
    <property type="entry name" value="Histidine kinase-like ATPase, C-terminal domain"/>
    <property type="match status" value="1"/>
</dbReference>
<dbReference type="InterPro" id="IPR011712">
    <property type="entry name" value="Sig_transdc_His_kin_sub3_dim/P"/>
</dbReference>
<keyword evidence="6" id="KW-0418">Kinase</keyword>
<evidence type="ECO:0000256" key="1">
    <source>
        <dbReference type="ARBA" id="ARBA00000085"/>
    </source>
</evidence>
<keyword evidence="4" id="KW-0808">Transferase</keyword>
<keyword evidence="9" id="KW-0812">Transmembrane</keyword>
<protein>
    <recommendedName>
        <fullName evidence="2">histidine kinase</fullName>
        <ecNumber evidence="2">2.7.13.3</ecNumber>
    </recommendedName>
</protein>
<dbReference type="CDD" id="cd16917">
    <property type="entry name" value="HATPase_UhpB-NarQ-NarX-like"/>
    <property type="match status" value="1"/>
</dbReference>
<dbReference type="OrthoDB" id="9778366at2"/>
<dbReference type="InterPro" id="IPR005467">
    <property type="entry name" value="His_kinase_dom"/>
</dbReference>
<keyword evidence="7" id="KW-0067">ATP-binding</keyword>
<evidence type="ECO:0000256" key="7">
    <source>
        <dbReference type="ARBA" id="ARBA00022840"/>
    </source>
</evidence>
<evidence type="ECO:0000256" key="4">
    <source>
        <dbReference type="ARBA" id="ARBA00022679"/>
    </source>
</evidence>